<keyword evidence="1" id="KW-1133">Transmembrane helix</keyword>
<evidence type="ECO:0000313" key="2">
    <source>
        <dbReference type="EMBL" id="MBX66947.1"/>
    </source>
</evidence>
<accession>A0A2P2QJ70</accession>
<name>A0A2P2QJ70_RHIMU</name>
<keyword evidence="1" id="KW-0472">Membrane</keyword>
<feature type="transmembrane region" description="Helical" evidence="1">
    <location>
        <begin position="12"/>
        <end position="33"/>
    </location>
</feature>
<protein>
    <submittedName>
        <fullName evidence="2">Uncharacterized protein</fullName>
    </submittedName>
</protein>
<keyword evidence="1" id="KW-0812">Transmembrane</keyword>
<feature type="transmembrane region" description="Helical" evidence="1">
    <location>
        <begin position="39"/>
        <end position="59"/>
    </location>
</feature>
<dbReference type="AlphaFoldDB" id="A0A2P2QJ70"/>
<evidence type="ECO:0000256" key="1">
    <source>
        <dbReference type="SAM" id="Phobius"/>
    </source>
</evidence>
<reference evidence="2" key="1">
    <citation type="submission" date="2018-02" db="EMBL/GenBank/DDBJ databases">
        <title>Rhizophora mucronata_Transcriptome.</title>
        <authorList>
            <person name="Meera S.P."/>
            <person name="Sreeshan A."/>
            <person name="Augustine A."/>
        </authorList>
    </citation>
    <scope>NUCLEOTIDE SEQUENCE</scope>
    <source>
        <tissue evidence="2">Leaf</tissue>
    </source>
</reference>
<sequence>MHVPNDLRGGMIGLSLIPANAAILFFLVQRGYYQSIENSTMMGFAALGLFAAAGCMRLLKQWGKQPHQNWHKL</sequence>
<organism evidence="2">
    <name type="scientific">Rhizophora mucronata</name>
    <name type="common">Asiatic mangrove</name>
    <dbReference type="NCBI Taxonomy" id="61149"/>
    <lineage>
        <taxon>Eukaryota</taxon>
        <taxon>Viridiplantae</taxon>
        <taxon>Streptophyta</taxon>
        <taxon>Embryophyta</taxon>
        <taxon>Tracheophyta</taxon>
        <taxon>Spermatophyta</taxon>
        <taxon>Magnoliopsida</taxon>
        <taxon>eudicotyledons</taxon>
        <taxon>Gunneridae</taxon>
        <taxon>Pentapetalae</taxon>
        <taxon>rosids</taxon>
        <taxon>fabids</taxon>
        <taxon>Malpighiales</taxon>
        <taxon>Rhizophoraceae</taxon>
        <taxon>Rhizophora</taxon>
    </lineage>
</organism>
<dbReference type="EMBL" id="GGEC01086463">
    <property type="protein sequence ID" value="MBX66947.1"/>
    <property type="molecule type" value="Transcribed_RNA"/>
</dbReference>
<proteinExistence type="predicted"/>